<evidence type="ECO:0000256" key="1">
    <source>
        <dbReference type="SAM" id="MobiDB-lite"/>
    </source>
</evidence>
<dbReference type="WBParaSite" id="PSU_v2.g17051.t1">
    <property type="protein sequence ID" value="PSU_v2.g17051.t1"/>
    <property type="gene ID" value="PSU_v2.g17051"/>
</dbReference>
<feature type="region of interest" description="Disordered" evidence="1">
    <location>
        <begin position="1"/>
        <end position="72"/>
    </location>
</feature>
<proteinExistence type="predicted"/>
<evidence type="ECO:0000313" key="3">
    <source>
        <dbReference type="WBParaSite" id="PSU_v2.g17051.t1"/>
    </source>
</evidence>
<dbReference type="AlphaFoldDB" id="A0A914YIA8"/>
<name>A0A914YIA8_9BILA</name>
<accession>A0A914YIA8</accession>
<sequence>MSWKQAPPKPARAVDPEFGKSEEEEAEEEGFQRVVSMRQTRRQQLSSSQRRAIKSHPQQGSEQYSEYPEWEDTDEVEYAENIPLRKFQPNQEIYQQKVPIKQGWGQQV</sequence>
<reference evidence="3" key="1">
    <citation type="submission" date="2022-11" db="UniProtKB">
        <authorList>
            <consortium name="WormBaseParasite"/>
        </authorList>
    </citation>
    <scope>IDENTIFICATION</scope>
</reference>
<keyword evidence="2" id="KW-1185">Reference proteome</keyword>
<feature type="compositionally biased region" description="Basic and acidic residues" evidence="1">
    <location>
        <begin position="12"/>
        <end position="21"/>
    </location>
</feature>
<organism evidence="2 3">
    <name type="scientific">Panagrolaimus superbus</name>
    <dbReference type="NCBI Taxonomy" id="310955"/>
    <lineage>
        <taxon>Eukaryota</taxon>
        <taxon>Metazoa</taxon>
        <taxon>Ecdysozoa</taxon>
        <taxon>Nematoda</taxon>
        <taxon>Chromadorea</taxon>
        <taxon>Rhabditida</taxon>
        <taxon>Tylenchina</taxon>
        <taxon>Panagrolaimomorpha</taxon>
        <taxon>Panagrolaimoidea</taxon>
        <taxon>Panagrolaimidae</taxon>
        <taxon>Panagrolaimus</taxon>
    </lineage>
</organism>
<dbReference type="Proteomes" id="UP000887577">
    <property type="component" value="Unplaced"/>
</dbReference>
<evidence type="ECO:0000313" key="2">
    <source>
        <dbReference type="Proteomes" id="UP000887577"/>
    </source>
</evidence>
<protein>
    <submittedName>
        <fullName evidence="3">Uncharacterized protein</fullName>
    </submittedName>
</protein>
<feature type="compositionally biased region" description="Low complexity" evidence="1">
    <location>
        <begin position="36"/>
        <end position="50"/>
    </location>
</feature>